<sequence>MTTETSIATHPVAWLRPLPKDYRTPLWRWILIPASALLLKRNGGVWLNGELRLMADHLLYVESKLVRSPKNPPATWRIKLEDISGISLKKGMVSQTLEIEASGGLVKLMTVRSEEFVTKLEARIRREVT</sequence>
<organism evidence="1 2">
    <name type="scientific">Oryzicola mucosus</name>
    <dbReference type="NCBI Taxonomy" id="2767425"/>
    <lineage>
        <taxon>Bacteria</taxon>
        <taxon>Pseudomonadati</taxon>
        <taxon>Pseudomonadota</taxon>
        <taxon>Alphaproteobacteria</taxon>
        <taxon>Hyphomicrobiales</taxon>
        <taxon>Phyllobacteriaceae</taxon>
        <taxon>Oryzicola</taxon>
    </lineage>
</organism>
<dbReference type="Proteomes" id="UP000643405">
    <property type="component" value="Unassembled WGS sequence"/>
</dbReference>
<proteinExistence type="predicted"/>
<protein>
    <recommendedName>
        <fullName evidence="3">PH domain-containing protein</fullName>
    </recommendedName>
</protein>
<accession>A0A8J6PQB0</accession>
<comment type="caution">
    <text evidence="1">The sequence shown here is derived from an EMBL/GenBank/DDBJ whole genome shotgun (WGS) entry which is preliminary data.</text>
</comment>
<evidence type="ECO:0000313" key="1">
    <source>
        <dbReference type="EMBL" id="MBD0413129.1"/>
    </source>
</evidence>
<dbReference type="EMBL" id="JACVVX010000001">
    <property type="protein sequence ID" value="MBD0413129.1"/>
    <property type="molecule type" value="Genomic_DNA"/>
</dbReference>
<evidence type="ECO:0000313" key="2">
    <source>
        <dbReference type="Proteomes" id="UP000643405"/>
    </source>
</evidence>
<evidence type="ECO:0008006" key="3">
    <source>
        <dbReference type="Google" id="ProtNLM"/>
    </source>
</evidence>
<keyword evidence="2" id="KW-1185">Reference proteome</keyword>
<dbReference type="RefSeq" id="WP_188162584.1">
    <property type="nucleotide sequence ID" value="NZ_JACVVX010000001.1"/>
</dbReference>
<name>A0A8J6PQB0_9HYPH</name>
<dbReference type="AlphaFoldDB" id="A0A8J6PQB0"/>
<gene>
    <name evidence="1" type="ORF">ICI42_00475</name>
</gene>
<reference evidence="1" key="1">
    <citation type="submission" date="2020-09" db="EMBL/GenBank/DDBJ databases">
        <title>Genome seq and assembly of Tianweitania sp.</title>
        <authorList>
            <person name="Chhetri G."/>
        </authorList>
    </citation>
    <scope>NUCLEOTIDE SEQUENCE</scope>
    <source>
        <strain evidence="1">Rool2</strain>
    </source>
</reference>